<dbReference type="GO" id="GO:1901135">
    <property type="term" value="P:carbohydrate derivative metabolic process"/>
    <property type="evidence" value="ECO:0007669"/>
    <property type="project" value="InterPro"/>
</dbReference>
<name>A0A161KG25_9ZZZZ</name>
<evidence type="ECO:0000259" key="3">
    <source>
        <dbReference type="PROSITE" id="PS51464"/>
    </source>
</evidence>
<dbReference type="EMBL" id="FAXA01000460">
    <property type="protein sequence ID" value="CUV03717.1"/>
    <property type="molecule type" value="Genomic_DNA"/>
</dbReference>
<keyword evidence="2 4" id="KW-0413">Isomerase</keyword>
<dbReference type="AlphaFoldDB" id="A0A161KG25"/>
<reference evidence="4" key="1">
    <citation type="submission" date="2015-10" db="EMBL/GenBank/DDBJ databases">
        <authorList>
            <person name="Gilbert D.G."/>
        </authorList>
    </citation>
    <scope>NUCLEOTIDE SEQUENCE</scope>
</reference>
<dbReference type="InterPro" id="IPR001347">
    <property type="entry name" value="SIS_dom"/>
</dbReference>
<feature type="domain" description="SIS" evidence="3">
    <location>
        <begin position="48"/>
        <end position="191"/>
    </location>
</feature>
<gene>
    <name evidence="4" type="ORF">MGWOODY_Clf1625</name>
</gene>
<evidence type="ECO:0000256" key="1">
    <source>
        <dbReference type="ARBA" id="ARBA00010523"/>
    </source>
</evidence>
<dbReference type="InterPro" id="IPR019490">
    <property type="entry name" value="Glu6P/Mann6P_isomerase_C"/>
</dbReference>
<dbReference type="GO" id="GO:0097367">
    <property type="term" value="F:carbohydrate derivative binding"/>
    <property type="evidence" value="ECO:0007669"/>
    <property type="project" value="InterPro"/>
</dbReference>
<dbReference type="EC" id="5.3.1.8" evidence="4"/>
<proteinExistence type="inferred from homology"/>
<dbReference type="GO" id="GO:0004476">
    <property type="term" value="F:mannose-6-phosphate isomerase activity"/>
    <property type="evidence" value="ECO:0007669"/>
    <property type="project" value="UniProtKB-EC"/>
</dbReference>
<dbReference type="EC" id="5.3.1.9" evidence="4"/>
<evidence type="ECO:0000313" key="4">
    <source>
        <dbReference type="EMBL" id="CUV03717.1"/>
    </source>
</evidence>
<dbReference type="Pfam" id="PF10432">
    <property type="entry name" value="bact-PGI_C"/>
    <property type="match status" value="1"/>
</dbReference>
<dbReference type="SUPFAM" id="SSF53697">
    <property type="entry name" value="SIS domain"/>
    <property type="match status" value="1"/>
</dbReference>
<dbReference type="GO" id="GO:0005975">
    <property type="term" value="P:carbohydrate metabolic process"/>
    <property type="evidence" value="ECO:0007669"/>
    <property type="project" value="InterPro"/>
</dbReference>
<dbReference type="GO" id="GO:0004347">
    <property type="term" value="F:glucose-6-phosphate isomerase activity"/>
    <property type="evidence" value="ECO:0007669"/>
    <property type="project" value="UniProtKB-EC"/>
</dbReference>
<dbReference type="InterPro" id="IPR046348">
    <property type="entry name" value="SIS_dom_sf"/>
</dbReference>
<comment type="similarity">
    <text evidence="1">Belongs to the PGI/PMI family.</text>
</comment>
<evidence type="ECO:0000256" key="2">
    <source>
        <dbReference type="ARBA" id="ARBA00023235"/>
    </source>
</evidence>
<organism evidence="4">
    <name type="scientific">hydrothermal vent metagenome</name>
    <dbReference type="NCBI Taxonomy" id="652676"/>
    <lineage>
        <taxon>unclassified sequences</taxon>
        <taxon>metagenomes</taxon>
        <taxon>ecological metagenomes</taxon>
    </lineage>
</organism>
<dbReference type="Gene3D" id="3.40.50.10490">
    <property type="entry name" value="Glucose-6-phosphate isomerase like protein, domain 1"/>
    <property type="match status" value="2"/>
</dbReference>
<protein>
    <submittedName>
        <fullName evidence="4">Glucose-6-phosphate isomerase, archaeal II / Mannose-6-phosphate isomerase, archaeal</fullName>
        <ecNumber evidence="4">5.3.1.8</ecNumber>
        <ecNumber evidence="4">5.3.1.9</ecNumber>
    </submittedName>
</protein>
<accession>A0A161KG25</accession>
<dbReference type="CDD" id="cd05637">
    <property type="entry name" value="SIS_PGI_PMI_2"/>
    <property type="match status" value="1"/>
</dbReference>
<sequence length="372" mass="40145">MPDYGEEMIDLDDQSSYEKFDPSGLRWRIQGMPAQCSQAWSEARKAQFPDEWQHCTEVIVAGMGGSAIAGDLAADLAGRGPGVPIRVVRDFRIPGLLSETRPNQPLKPGQLVIICSFSGETEETLAMFDHARSVGSAMAVITGGGELERRATDASIPIMTVDATGEPRSAVGYNLLLLASLLDRIGVINVSDQAVAEAVEAADVMVAKVGIAVPEETNLAKSLARDLLGRLTLVYGGGNLSGMALRWKTQINENGKSWAFAELLPELLHNTVESFPGGPEIRKRTTALLLEPHQASPELERRYAVLGETLDQSGIDRRTLTGVPGGPLTQSLSMIVLGDHLSYYMGLLNEINPSETPSIDRFKERLSSSDFA</sequence>
<dbReference type="PROSITE" id="PS51464">
    <property type="entry name" value="SIS"/>
    <property type="match status" value="1"/>
</dbReference>